<reference evidence="4 5" key="1">
    <citation type="submission" date="2014-04" db="EMBL/GenBank/DDBJ databases">
        <authorList>
            <consortium name="DOE Joint Genome Institute"/>
            <person name="Kuo A."/>
            <person name="Tarkka M."/>
            <person name="Buscot F."/>
            <person name="Kohler A."/>
            <person name="Nagy L.G."/>
            <person name="Floudas D."/>
            <person name="Copeland A."/>
            <person name="Barry K.W."/>
            <person name="Cichocki N."/>
            <person name="Veneault-Fourrey C."/>
            <person name="LaButti K."/>
            <person name="Lindquist E.A."/>
            <person name="Lipzen A."/>
            <person name="Lundell T."/>
            <person name="Morin E."/>
            <person name="Murat C."/>
            <person name="Sun H."/>
            <person name="Tunlid A."/>
            <person name="Henrissat B."/>
            <person name="Grigoriev I.V."/>
            <person name="Hibbett D.S."/>
            <person name="Martin F."/>
            <person name="Nordberg H.P."/>
            <person name="Cantor M.N."/>
            <person name="Hua S.X."/>
        </authorList>
    </citation>
    <scope>NUCLEOTIDE SEQUENCE [LARGE SCALE GENOMIC DNA]</scope>
    <source>
        <strain evidence="4 5">F 1598</strain>
    </source>
</reference>
<dbReference type="OrthoDB" id="3337916at2759"/>
<dbReference type="Gene3D" id="2.60.120.200">
    <property type="match status" value="1"/>
</dbReference>
<reference evidence="5" key="2">
    <citation type="submission" date="2015-01" db="EMBL/GenBank/DDBJ databases">
        <title>Evolutionary Origins and Diversification of the Mycorrhizal Mutualists.</title>
        <authorList>
            <consortium name="DOE Joint Genome Institute"/>
            <consortium name="Mycorrhizal Genomics Consortium"/>
            <person name="Kohler A."/>
            <person name="Kuo A."/>
            <person name="Nagy L.G."/>
            <person name="Floudas D."/>
            <person name="Copeland A."/>
            <person name="Barry K.W."/>
            <person name="Cichocki N."/>
            <person name="Veneault-Fourrey C."/>
            <person name="LaButti K."/>
            <person name="Lindquist E.A."/>
            <person name="Lipzen A."/>
            <person name="Lundell T."/>
            <person name="Morin E."/>
            <person name="Murat C."/>
            <person name="Riley R."/>
            <person name="Ohm R."/>
            <person name="Sun H."/>
            <person name="Tunlid A."/>
            <person name="Henrissat B."/>
            <person name="Grigoriev I.V."/>
            <person name="Hibbett D.S."/>
            <person name="Martin F."/>
        </authorList>
    </citation>
    <scope>NUCLEOTIDE SEQUENCE [LARGE SCALE GENOMIC DNA]</scope>
    <source>
        <strain evidence="5">F 1598</strain>
    </source>
</reference>
<dbReference type="Proteomes" id="UP000054166">
    <property type="component" value="Unassembled WGS sequence"/>
</dbReference>
<protein>
    <submittedName>
        <fullName evidence="4">Polysaccharide lyase family 14 protein</fullName>
    </submittedName>
</protein>
<keyword evidence="4" id="KW-0456">Lyase</keyword>
<dbReference type="InterPro" id="IPR048958">
    <property type="entry name" value="Polysacc_lyase_14"/>
</dbReference>
<keyword evidence="2" id="KW-0732">Signal</keyword>
<dbReference type="PANTHER" id="PTHR40124:SF1">
    <property type="entry name" value="DISAGGREGATASE RELATED REPEAT PROTEIN"/>
    <property type="match status" value="1"/>
</dbReference>
<feature type="chain" id="PRO_5002177414" evidence="2">
    <location>
        <begin position="21"/>
        <end position="354"/>
    </location>
</feature>
<feature type="compositionally biased region" description="Polar residues" evidence="1">
    <location>
        <begin position="33"/>
        <end position="43"/>
    </location>
</feature>
<dbReference type="STRING" id="765440.A0A0C3FT33"/>
<dbReference type="InParanoid" id="A0A0C3FT33"/>
<accession>A0A0C3FT33</accession>
<name>A0A0C3FT33_PILCF</name>
<dbReference type="EMBL" id="KN832979">
    <property type="protein sequence ID" value="KIM87375.1"/>
    <property type="molecule type" value="Genomic_DNA"/>
</dbReference>
<dbReference type="GO" id="GO:0016829">
    <property type="term" value="F:lyase activity"/>
    <property type="evidence" value="ECO:0007669"/>
    <property type="project" value="UniProtKB-KW"/>
</dbReference>
<evidence type="ECO:0000313" key="5">
    <source>
        <dbReference type="Proteomes" id="UP000054166"/>
    </source>
</evidence>
<gene>
    <name evidence="4" type="ORF">PILCRDRAFT_814884</name>
</gene>
<proteinExistence type="predicted"/>
<evidence type="ECO:0000313" key="4">
    <source>
        <dbReference type="EMBL" id="KIM87375.1"/>
    </source>
</evidence>
<feature type="signal peptide" evidence="2">
    <location>
        <begin position="1"/>
        <end position="20"/>
    </location>
</feature>
<sequence>MFMFKTLVAFFIIFASLVNALPTPHQRLRRSCPNKTSSGNSNDAAAAPKSTTKSSSPSKSSAKPESKSNSTTLSTGTKLLSAVFPIGVKTGSEGWTTVQGAQAALPLSDATLRPTKDLTALPHPYVSAPDGTKAMEATYAKGSWTFGSSGGSKKGGFSFYAPGPAHVDLTLAKEATFGYSVMFADNFEWNLGGKMPSHFQSTYGGDSAEVATSCSGGRRANDCWSARFMWRQKAPPSYSANKKICNIKPLSECNPTYGASVARGSYNFKVGGWNQISQRVKLNDPGQENGEIQVWSNGESVINLSGLVLRDSDKGRIWGAQMQTFFGGHTEEYASPTNTKAWFADFSMAITQNL</sequence>
<dbReference type="HOGENOM" id="CLU_049744_1_0_1"/>
<evidence type="ECO:0000256" key="1">
    <source>
        <dbReference type="SAM" id="MobiDB-lite"/>
    </source>
</evidence>
<organism evidence="4 5">
    <name type="scientific">Piloderma croceum (strain F 1598)</name>
    <dbReference type="NCBI Taxonomy" id="765440"/>
    <lineage>
        <taxon>Eukaryota</taxon>
        <taxon>Fungi</taxon>
        <taxon>Dikarya</taxon>
        <taxon>Basidiomycota</taxon>
        <taxon>Agaricomycotina</taxon>
        <taxon>Agaricomycetes</taxon>
        <taxon>Agaricomycetidae</taxon>
        <taxon>Atheliales</taxon>
        <taxon>Atheliaceae</taxon>
        <taxon>Piloderma</taxon>
    </lineage>
</organism>
<dbReference type="AlphaFoldDB" id="A0A0C3FT33"/>
<evidence type="ECO:0000259" key="3">
    <source>
        <dbReference type="Pfam" id="PF21294"/>
    </source>
</evidence>
<evidence type="ECO:0000256" key="2">
    <source>
        <dbReference type="SAM" id="SignalP"/>
    </source>
</evidence>
<feature type="compositionally biased region" description="Low complexity" evidence="1">
    <location>
        <begin position="44"/>
        <end position="73"/>
    </location>
</feature>
<feature type="domain" description="Polysaccharide lyase 14" evidence="3">
    <location>
        <begin position="130"/>
        <end position="346"/>
    </location>
</feature>
<feature type="region of interest" description="Disordered" evidence="1">
    <location>
        <begin position="27"/>
        <end position="73"/>
    </location>
</feature>
<keyword evidence="5" id="KW-1185">Reference proteome</keyword>
<dbReference type="PANTHER" id="PTHR40124">
    <property type="match status" value="1"/>
</dbReference>
<dbReference type="Pfam" id="PF21294">
    <property type="entry name" value="Polysacc_lyase_14"/>
    <property type="match status" value="1"/>
</dbReference>